<feature type="transmembrane region" description="Helical" evidence="6">
    <location>
        <begin position="121"/>
        <end position="138"/>
    </location>
</feature>
<feature type="transmembrane region" description="Helical" evidence="6">
    <location>
        <begin position="272"/>
        <end position="298"/>
    </location>
</feature>
<proteinExistence type="predicted"/>
<evidence type="ECO:0000256" key="2">
    <source>
        <dbReference type="ARBA" id="ARBA00022475"/>
    </source>
</evidence>
<evidence type="ECO:0000256" key="5">
    <source>
        <dbReference type="ARBA" id="ARBA00023136"/>
    </source>
</evidence>
<keyword evidence="5 6" id="KW-0472">Membrane</keyword>
<gene>
    <name evidence="8" type="ordered locus">Mnod_2571</name>
</gene>
<dbReference type="HOGENOM" id="CLU_056917_0_1_5"/>
<dbReference type="GO" id="GO:0005886">
    <property type="term" value="C:plasma membrane"/>
    <property type="evidence" value="ECO:0007669"/>
    <property type="project" value="UniProtKB-SubCell"/>
</dbReference>
<sequence length="303" mass="33890">MGQRELFWMVSAAVFLSVAALTYLSTTYVGQRGTVRQRMRAARRTSEREHTPYLPAERKGRLEAIFGVNESTIQRQRLDLLRGGFFNPNAVEYFNFTKLTLVFALPICACAMFAFRSDLSSLTKFALVSGSLLLAYYIPDAFVSRRQRLQKEAYRSAFPDMLDLLVVCVDAGLSLEAAFDRVGSEMDESGALRVNLAIMASELRNGRGFVDGLQGLAERLDIDEARSFAILLQQSLELGTDISQSLRVYSDEMRNKRMMRAEEKANALPVKIVLPLGAFIFPVILIVVMVPIVIRIIAVLGRS</sequence>
<evidence type="ECO:0000259" key="7">
    <source>
        <dbReference type="Pfam" id="PF00482"/>
    </source>
</evidence>
<dbReference type="KEGG" id="mno:Mnod_2571"/>
<name>B8IDY9_METNO</name>
<organism evidence="8 9">
    <name type="scientific">Methylobacterium nodulans (strain LMG 21967 / CNCM I-2342 / ORS 2060)</name>
    <dbReference type="NCBI Taxonomy" id="460265"/>
    <lineage>
        <taxon>Bacteria</taxon>
        <taxon>Pseudomonadati</taxon>
        <taxon>Pseudomonadota</taxon>
        <taxon>Alphaproteobacteria</taxon>
        <taxon>Hyphomicrobiales</taxon>
        <taxon>Methylobacteriaceae</taxon>
        <taxon>Methylobacterium</taxon>
    </lineage>
</organism>
<dbReference type="OrthoDB" id="9810662at2"/>
<reference evidence="8 9" key="1">
    <citation type="submission" date="2009-01" db="EMBL/GenBank/DDBJ databases">
        <title>Complete sequence of chromosome of Methylobacterium nodulans ORS 2060.</title>
        <authorList>
            <consortium name="US DOE Joint Genome Institute"/>
            <person name="Lucas S."/>
            <person name="Copeland A."/>
            <person name="Lapidus A."/>
            <person name="Glavina del Rio T."/>
            <person name="Dalin E."/>
            <person name="Tice H."/>
            <person name="Bruce D."/>
            <person name="Goodwin L."/>
            <person name="Pitluck S."/>
            <person name="Sims D."/>
            <person name="Brettin T."/>
            <person name="Detter J.C."/>
            <person name="Han C."/>
            <person name="Larimer F."/>
            <person name="Land M."/>
            <person name="Hauser L."/>
            <person name="Kyrpides N."/>
            <person name="Ivanova N."/>
            <person name="Marx C.J."/>
            <person name="Richardson P."/>
        </authorList>
    </citation>
    <scope>NUCLEOTIDE SEQUENCE [LARGE SCALE GENOMIC DNA]</scope>
    <source>
        <strain evidence="9">LMG 21967 / CNCM I-2342 / ORS 2060</strain>
    </source>
</reference>
<evidence type="ECO:0000313" key="8">
    <source>
        <dbReference type="EMBL" id="ACL57535.1"/>
    </source>
</evidence>
<keyword evidence="3 6" id="KW-0812">Transmembrane</keyword>
<dbReference type="EMBL" id="CP001349">
    <property type="protein sequence ID" value="ACL57535.1"/>
    <property type="molecule type" value="Genomic_DNA"/>
</dbReference>
<evidence type="ECO:0000256" key="1">
    <source>
        <dbReference type="ARBA" id="ARBA00004651"/>
    </source>
</evidence>
<keyword evidence="2" id="KW-1003">Cell membrane</keyword>
<keyword evidence="4 6" id="KW-1133">Transmembrane helix</keyword>
<dbReference type="PANTHER" id="PTHR35007">
    <property type="entry name" value="INTEGRAL MEMBRANE PROTEIN-RELATED"/>
    <property type="match status" value="1"/>
</dbReference>
<dbReference type="PANTHER" id="PTHR35007:SF2">
    <property type="entry name" value="PILUS ASSEMBLE PROTEIN"/>
    <property type="match status" value="1"/>
</dbReference>
<dbReference type="Pfam" id="PF00482">
    <property type="entry name" value="T2SSF"/>
    <property type="match status" value="1"/>
</dbReference>
<dbReference type="AlphaFoldDB" id="B8IDY9"/>
<dbReference type="STRING" id="460265.Mnod_2571"/>
<evidence type="ECO:0000313" key="9">
    <source>
        <dbReference type="Proteomes" id="UP000008207"/>
    </source>
</evidence>
<dbReference type="eggNOG" id="COG2064">
    <property type="taxonomic scope" value="Bacteria"/>
</dbReference>
<dbReference type="InterPro" id="IPR018076">
    <property type="entry name" value="T2SS_GspF_dom"/>
</dbReference>
<keyword evidence="9" id="KW-1185">Reference proteome</keyword>
<evidence type="ECO:0000256" key="6">
    <source>
        <dbReference type="SAM" id="Phobius"/>
    </source>
</evidence>
<dbReference type="RefSeq" id="WP_015929214.1">
    <property type="nucleotide sequence ID" value="NC_011894.1"/>
</dbReference>
<protein>
    <submittedName>
        <fullName evidence="8">Type II secretion system protein</fullName>
    </submittedName>
</protein>
<comment type="subcellular location">
    <subcellularLocation>
        <location evidence="1">Cell membrane</location>
        <topology evidence="1">Multi-pass membrane protein</topology>
    </subcellularLocation>
</comment>
<feature type="domain" description="Type II secretion system protein GspF" evidence="7">
    <location>
        <begin position="162"/>
        <end position="289"/>
    </location>
</feature>
<feature type="transmembrane region" description="Helical" evidence="6">
    <location>
        <begin position="6"/>
        <end position="30"/>
    </location>
</feature>
<evidence type="ECO:0000256" key="4">
    <source>
        <dbReference type="ARBA" id="ARBA00022989"/>
    </source>
</evidence>
<feature type="transmembrane region" description="Helical" evidence="6">
    <location>
        <begin position="96"/>
        <end position="115"/>
    </location>
</feature>
<dbReference type="Proteomes" id="UP000008207">
    <property type="component" value="Chromosome"/>
</dbReference>
<accession>B8IDY9</accession>
<evidence type="ECO:0000256" key="3">
    <source>
        <dbReference type="ARBA" id="ARBA00022692"/>
    </source>
</evidence>